<sequence>MKKLEVRAAEERRRASNSSSSWKNYERVGEKEMWRKTPQCWREVTRGRSCVGTQNGCQERYRSFQQKQKCLSGSRQSNTLWKRTLSEETLGPNCIPSDCGEGAVPFNALDTIAAQGV</sequence>
<evidence type="ECO:0000313" key="2">
    <source>
        <dbReference type="EMBL" id="KAH9384508.1"/>
    </source>
</evidence>
<comment type="caution">
    <text evidence="2">The sequence shown here is derived from an EMBL/GenBank/DDBJ whole genome shotgun (WGS) entry which is preliminary data.</text>
</comment>
<gene>
    <name evidence="2" type="ORF">HPB48_026516</name>
</gene>
<accession>A0A9J6HAY9</accession>
<dbReference type="EMBL" id="JABSTR010002608">
    <property type="protein sequence ID" value="KAH9384508.1"/>
    <property type="molecule type" value="Genomic_DNA"/>
</dbReference>
<dbReference type="Proteomes" id="UP000821853">
    <property type="component" value="Unassembled WGS sequence"/>
</dbReference>
<name>A0A9J6HAY9_HAELO</name>
<dbReference type="AlphaFoldDB" id="A0A9J6HAY9"/>
<evidence type="ECO:0000313" key="3">
    <source>
        <dbReference type="Proteomes" id="UP000821853"/>
    </source>
</evidence>
<feature type="compositionally biased region" description="Basic and acidic residues" evidence="1">
    <location>
        <begin position="1"/>
        <end position="14"/>
    </location>
</feature>
<reference evidence="2 3" key="1">
    <citation type="journal article" date="2020" name="Cell">
        <title>Large-Scale Comparative Analyses of Tick Genomes Elucidate Their Genetic Diversity and Vector Capacities.</title>
        <authorList>
            <consortium name="Tick Genome and Microbiome Consortium (TIGMIC)"/>
            <person name="Jia N."/>
            <person name="Wang J."/>
            <person name="Shi W."/>
            <person name="Du L."/>
            <person name="Sun Y."/>
            <person name="Zhan W."/>
            <person name="Jiang J.F."/>
            <person name="Wang Q."/>
            <person name="Zhang B."/>
            <person name="Ji P."/>
            <person name="Bell-Sakyi L."/>
            <person name="Cui X.M."/>
            <person name="Yuan T.T."/>
            <person name="Jiang B.G."/>
            <person name="Yang W.F."/>
            <person name="Lam T.T."/>
            <person name="Chang Q.C."/>
            <person name="Ding S.J."/>
            <person name="Wang X.J."/>
            <person name="Zhu J.G."/>
            <person name="Ruan X.D."/>
            <person name="Zhao L."/>
            <person name="Wei J.T."/>
            <person name="Ye R.Z."/>
            <person name="Que T.C."/>
            <person name="Du C.H."/>
            <person name="Zhou Y.H."/>
            <person name="Cheng J.X."/>
            <person name="Dai P.F."/>
            <person name="Guo W.B."/>
            <person name="Han X.H."/>
            <person name="Huang E.J."/>
            <person name="Li L.F."/>
            <person name="Wei W."/>
            <person name="Gao Y.C."/>
            <person name="Liu J.Z."/>
            <person name="Shao H.Z."/>
            <person name="Wang X."/>
            <person name="Wang C.C."/>
            <person name="Yang T.C."/>
            <person name="Huo Q.B."/>
            <person name="Li W."/>
            <person name="Chen H.Y."/>
            <person name="Chen S.E."/>
            <person name="Zhou L.G."/>
            <person name="Ni X.B."/>
            <person name="Tian J.H."/>
            <person name="Sheng Y."/>
            <person name="Liu T."/>
            <person name="Pan Y.S."/>
            <person name="Xia L.Y."/>
            <person name="Li J."/>
            <person name="Zhao F."/>
            <person name="Cao W.C."/>
        </authorList>
    </citation>
    <scope>NUCLEOTIDE SEQUENCE [LARGE SCALE GENOMIC DNA]</scope>
    <source>
        <strain evidence="2">HaeL-2018</strain>
    </source>
</reference>
<evidence type="ECO:0000256" key="1">
    <source>
        <dbReference type="SAM" id="MobiDB-lite"/>
    </source>
</evidence>
<proteinExistence type="predicted"/>
<protein>
    <submittedName>
        <fullName evidence="2">Uncharacterized protein</fullName>
    </submittedName>
</protein>
<feature type="region of interest" description="Disordered" evidence="1">
    <location>
        <begin position="1"/>
        <end position="28"/>
    </location>
</feature>
<dbReference type="VEuPathDB" id="VectorBase:HLOH_061907"/>
<organism evidence="2 3">
    <name type="scientific">Haemaphysalis longicornis</name>
    <name type="common">Bush tick</name>
    <dbReference type="NCBI Taxonomy" id="44386"/>
    <lineage>
        <taxon>Eukaryota</taxon>
        <taxon>Metazoa</taxon>
        <taxon>Ecdysozoa</taxon>
        <taxon>Arthropoda</taxon>
        <taxon>Chelicerata</taxon>
        <taxon>Arachnida</taxon>
        <taxon>Acari</taxon>
        <taxon>Parasitiformes</taxon>
        <taxon>Ixodida</taxon>
        <taxon>Ixodoidea</taxon>
        <taxon>Ixodidae</taxon>
        <taxon>Haemaphysalinae</taxon>
        <taxon>Haemaphysalis</taxon>
    </lineage>
</organism>
<keyword evidence="3" id="KW-1185">Reference proteome</keyword>